<proteinExistence type="inferred from homology"/>
<dbReference type="PANTHER" id="PTHR30346:SF28">
    <property type="entry name" value="HTH-TYPE TRANSCRIPTIONAL REGULATOR CYNR"/>
    <property type="match status" value="1"/>
</dbReference>
<gene>
    <name evidence="6" type="ORF">DEF24_00825</name>
</gene>
<keyword evidence="2" id="KW-0805">Transcription regulation</keyword>
<dbReference type="InterPro" id="IPR036390">
    <property type="entry name" value="WH_DNA-bd_sf"/>
</dbReference>
<protein>
    <submittedName>
        <fullName evidence="6">LysR family transcriptional regulator</fullName>
    </submittedName>
</protein>
<dbReference type="Gene3D" id="3.40.190.290">
    <property type="match status" value="1"/>
</dbReference>
<dbReference type="Pfam" id="PF03466">
    <property type="entry name" value="LysR_substrate"/>
    <property type="match status" value="1"/>
</dbReference>
<comment type="similarity">
    <text evidence="1">Belongs to the LysR transcriptional regulatory family.</text>
</comment>
<dbReference type="InterPro" id="IPR011991">
    <property type="entry name" value="ArsR-like_HTH"/>
</dbReference>
<dbReference type="SUPFAM" id="SSF53850">
    <property type="entry name" value="Periplasmic binding protein-like II"/>
    <property type="match status" value="1"/>
</dbReference>
<keyword evidence="3" id="KW-0238">DNA-binding</keyword>
<dbReference type="CDD" id="cd08434">
    <property type="entry name" value="PBP2_GltC_like"/>
    <property type="match status" value="1"/>
</dbReference>
<evidence type="ECO:0000256" key="1">
    <source>
        <dbReference type="ARBA" id="ARBA00009437"/>
    </source>
</evidence>
<name>A0A368TBM1_9ACTN</name>
<dbReference type="RefSeq" id="WP_114396398.1">
    <property type="nucleotide sequence ID" value="NZ_QEIM01000008.1"/>
</dbReference>
<dbReference type="PROSITE" id="PS50931">
    <property type="entry name" value="HTH_LYSR"/>
    <property type="match status" value="1"/>
</dbReference>
<dbReference type="EMBL" id="QEIN01000003">
    <property type="protein sequence ID" value="RCV62549.1"/>
    <property type="molecule type" value="Genomic_DNA"/>
</dbReference>
<accession>A0A368TBM1</accession>
<dbReference type="GO" id="GO:0003700">
    <property type="term" value="F:DNA-binding transcription factor activity"/>
    <property type="evidence" value="ECO:0007669"/>
    <property type="project" value="InterPro"/>
</dbReference>
<dbReference type="OrthoDB" id="3181812at2"/>
<dbReference type="FunFam" id="1.10.10.10:FF:000001">
    <property type="entry name" value="LysR family transcriptional regulator"/>
    <property type="match status" value="1"/>
</dbReference>
<dbReference type="InterPro" id="IPR005119">
    <property type="entry name" value="LysR_subst-bd"/>
</dbReference>
<reference evidence="6 7" key="1">
    <citation type="submission" date="2018-04" db="EMBL/GenBank/DDBJ databases">
        <title>Novel actinobacteria from marine sediment.</title>
        <authorList>
            <person name="Ng Z.Y."/>
            <person name="Tan G.Y.A."/>
        </authorList>
    </citation>
    <scope>NUCLEOTIDE SEQUENCE [LARGE SCALE GENOMIC DNA]</scope>
    <source>
        <strain evidence="6 7">TPS81</strain>
    </source>
</reference>
<keyword evidence="7" id="KW-1185">Reference proteome</keyword>
<dbReference type="Pfam" id="PF00126">
    <property type="entry name" value="HTH_1"/>
    <property type="match status" value="1"/>
</dbReference>
<feature type="domain" description="HTH lysR-type" evidence="5">
    <location>
        <begin position="17"/>
        <end position="69"/>
    </location>
</feature>
<evidence type="ECO:0000256" key="4">
    <source>
        <dbReference type="ARBA" id="ARBA00023163"/>
    </source>
</evidence>
<evidence type="ECO:0000313" key="6">
    <source>
        <dbReference type="EMBL" id="RCV62549.1"/>
    </source>
</evidence>
<dbReference type="Gene3D" id="1.10.10.10">
    <property type="entry name" value="Winged helix-like DNA-binding domain superfamily/Winged helix DNA-binding domain"/>
    <property type="match status" value="1"/>
</dbReference>
<comment type="caution">
    <text evidence="6">The sequence shown here is derived from an EMBL/GenBank/DDBJ whole genome shotgun (WGS) entry which is preliminary data.</text>
</comment>
<evidence type="ECO:0000313" key="7">
    <source>
        <dbReference type="Proteomes" id="UP000253318"/>
    </source>
</evidence>
<dbReference type="Proteomes" id="UP000253318">
    <property type="component" value="Unassembled WGS sequence"/>
</dbReference>
<dbReference type="GO" id="GO:0003677">
    <property type="term" value="F:DNA binding"/>
    <property type="evidence" value="ECO:0007669"/>
    <property type="project" value="UniProtKB-KW"/>
</dbReference>
<dbReference type="SUPFAM" id="SSF46785">
    <property type="entry name" value="Winged helix' DNA-binding domain"/>
    <property type="match status" value="1"/>
</dbReference>
<dbReference type="CDD" id="cd00090">
    <property type="entry name" value="HTH_ARSR"/>
    <property type="match status" value="1"/>
</dbReference>
<organism evidence="6 7">
    <name type="scientific">Marinitenerispora sediminis</name>
    <dbReference type="NCBI Taxonomy" id="1931232"/>
    <lineage>
        <taxon>Bacteria</taxon>
        <taxon>Bacillati</taxon>
        <taxon>Actinomycetota</taxon>
        <taxon>Actinomycetes</taxon>
        <taxon>Streptosporangiales</taxon>
        <taxon>Nocardiopsidaceae</taxon>
        <taxon>Marinitenerispora</taxon>
    </lineage>
</organism>
<evidence type="ECO:0000259" key="5">
    <source>
        <dbReference type="PROSITE" id="PS50931"/>
    </source>
</evidence>
<dbReference type="PRINTS" id="PR00039">
    <property type="entry name" value="HTHLYSR"/>
</dbReference>
<dbReference type="InterPro" id="IPR000847">
    <property type="entry name" value="LysR_HTH_N"/>
</dbReference>
<evidence type="ECO:0000256" key="2">
    <source>
        <dbReference type="ARBA" id="ARBA00023015"/>
    </source>
</evidence>
<evidence type="ECO:0000256" key="3">
    <source>
        <dbReference type="ARBA" id="ARBA00023125"/>
    </source>
</evidence>
<dbReference type="PANTHER" id="PTHR30346">
    <property type="entry name" value="TRANSCRIPTIONAL DUAL REGULATOR HCAR-RELATED"/>
    <property type="match status" value="1"/>
</dbReference>
<keyword evidence="4" id="KW-0804">Transcription</keyword>
<dbReference type="AlphaFoldDB" id="A0A368TBM1"/>
<dbReference type="InterPro" id="IPR036388">
    <property type="entry name" value="WH-like_DNA-bd_sf"/>
</dbReference>
<sequence>MEHQELERLVHVLAPRLRTFRAVAQGEHVTQAADELGLPQPTVSRSLARLQEELGVELLERTGRGVRLTRAGRVLLPHVRRALDVLGEGVAELMDASSGQVGLTFLPTLGAEVVPSLIREFRAAHPDVRFTLIQDVWVTAVRHLRDGSVDLALTSPLPSEPGLRSRVLHTQPLRLVVPDHHRLAGRRRVRFEVVADEDLIALKPGRGIRHLTDELCHRAGFIPRVAFEGDDTATARGLVAAGLGISVLPAQPHGALPGTAELVIADPGAYRSVGVVWRTAQYEPPAVASFRSFVLSEGPRLVAEGLGRA</sequence>
<dbReference type="GO" id="GO:0032993">
    <property type="term" value="C:protein-DNA complex"/>
    <property type="evidence" value="ECO:0007669"/>
    <property type="project" value="TreeGrafter"/>
</dbReference>